<dbReference type="InterPro" id="IPR015946">
    <property type="entry name" value="KH_dom-like_a/b"/>
</dbReference>
<dbReference type="InterPro" id="IPR033769">
    <property type="entry name" value="TffA_KH"/>
</dbReference>
<protein>
    <recommendedName>
        <fullName evidence="1">Transcription termination factor FttA KH domain-containing protein</fullName>
    </recommendedName>
</protein>
<feature type="non-terminal residue" evidence="2">
    <location>
        <position position="109"/>
    </location>
</feature>
<dbReference type="InterPro" id="IPR009019">
    <property type="entry name" value="KH_sf_prok-type"/>
</dbReference>
<dbReference type="EMBL" id="BARV01001066">
    <property type="protein sequence ID" value="GAH91533.1"/>
    <property type="molecule type" value="Genomic_DNA"/>
</dbReference>
<gene>
    <name evidence="2" type="ORF">S06H3_03315</name>
</gene>
<proteinExistence type="predicted"/>
<reference evidence="2" key="1">
    <citation type="journal article" date="2014" name="Front. Microbiol.">
        <title>High frequency of phylogenetically diverse reductive dehalogenase-homologous genes in deep subseafloor sedimentary metagenomes.</title>
        <authorList>
            <person name="Kawai M."/>
            <person name="Futagami T."/>
            <person name="Toyoda A."/>
            <person name="Takaki Y."/>
            <person name="Nishi S."/>
            <person name="Hori S."/>
            <person name="Arai W."/>
            <person name="Tsubouchi T."/>
            <person name="Morono Y."/>
            <person name="Uchiyama I."/>
            <person name="Ito T."/>
            <person name="Fujiyama A."/>
            <person name="Inagaki F."/>
            <person name="Takami H."/>
        </authorList>
    </citation>
    <scope>NUCLEOTIDE SEQUENCE</scope>
    <source>
        <strain evidence="2">Expedition CK06-06</strain>
    </source>
</reference>
<accession>X1LBP1</accession>
<dbReference type="Pfam" id="PF17214">
    <property type="entry name" value="KH_TffA"/>
    <property type="match status" value="1"/>
</dbReference>
<name>X1LBP1_9ZZZZ</name>
<comment type="caution">
    <text evidence="2">The sequence shown here is derived from an EMBL/GenBank/DDBJ whole genome shotgun (WGS) entry which is preliminary data.</text>
</comment>
<evidence type="ECO:0000313" key="2">
    <source>
        <dbReference type="EMBL" id="GAH91533.1"/>
    </source>
</evidence>
<organism evidence="2">
    <name type="scientific">marine sediment metagenome</name>
    <dbReference type="NCBI Taxonomy" id="412755"/>
    <lineage>
        <taxon>unclassified sequences</taxon>
        <taxon>metagenomes</taxon>
        <taxon>ecological metagenomes</taxon>
    </lineage>
</organism>
<dbReference type="SUPFAM" id="SSF54814">
    <property type="entry name" value="Prokaryotic type KH domain (KH-domain type II)"/>
    <property type="match status" value="1"/>
</dbReference>
<sequence>MFYCKDLDLLMENGEVIKEFARKIRKRIILRPAPNILTESEKAEKKIRRLVPAEAGITNIIFSQDVGEVTIEAQKPGIAIGKGGGLLREIMQKISWTPRVVRAPPIESD</sequence>
<evidence type="ECO:0000259" key="1">
    <source>
        <dbReference type="Pfam" id="PF17214"/>
    </source>
</evidence>
<dbReference type="AlphaFoldDB" id="X1LBP1"/>
<dbReference type="Gene3D" id="3.30.300.230">
    <property type="match status" value="1"/>
</dbReference>
<dbReference type="Gene3D" id="3.30.300.20">
    <property type="match status" value="1"/>
</dbReference>
<feature type="domain" description="Transcription termination factor FttA KH" evidence="1">
    <location>
        <begin position="3"/>
        <end position="37"/>
    </location>
</feature>
<dbReference type="GO" id="GO:0003723">
    <property type="term" value="F:RNA binding"/>
    <property type="evidence" value="ECO:0007669"/>
    <property type="project" value="InterPro"/>
</dbReference>